<evidence type="ECO:0000313" key="8">
    <source>
        <dbReference type="EMBL" id="RKR84120.1"/>
    </source>
</evidence>
<dbReference type="EMBL" id="RBKU01000001">
    <property type="protein sequence ID" value="RKR84120.1"/>
    <property type="molecule type" value="Genomic_DNA"/>
</dbReference>
<comment type="subcellular location">
    <subcellularLocation>
        <location evidence="1">Cell outer membrane</location>
    </subcellularLocation>
</comment>
<proteinExistence type="inferred from homology"/>
<evidence type="ECO:0000256" key="5">
    <source>
        <dbReference type="ARBA" id="ARBA00023237"/>
    </source>
</evidence>
<name>A0A495J565_9SPHI</name>
<evidence type="ECO:0000256" key="4">
    <source>
        <dbReference type="ARBA" id="ARBA00023136"/>
    </source>
</evidence>
<feature type="domain" description="SusD-like N-terminal" evidence="7">
    <location>
        <begin position="33"/>
        <end position="231"/>
    </location>
</feature>
<evidence type="ECO:0000256" key="2">
    <source>
        <dbReference type="ARBA" id="ARBA00006275"/>
    </source>
</evidence>
<dbReference type="Pfam" id="PF14322">
    <property type="entry name" value="SusD-like_3"/>
    <property type="match status" value="1"/>
</dbReference>
<dbReference type="RefSeq" id="WP_121199542.1">
    <property type="nucleotide sequence ID" value="NZ_RBKU01000001.1"/>
</dbReference>
<organism evidence="8 9">
    <name type="scientific">Mucilaginibacter gracilis</name>
    <dbReference type="NCBI Taxonomy" id="423350"/>
    <lineage>
        <taxon>Bacteria</taxon>
        <taxon>Pseudomonadati</taxon>
        <taxon>Bacteroidota</taxon>
        <taxon>Sphingobacteriia</taxon>
        <taxon>Sphingobacteriales</taxon>
        <taxon>Sphingobacteriaceae</taxon>
        <taxon>Mucilaginibacter</taxon>
    </lineage>
</organism>
<gene>
    <name evidence="8" type="ORF">BDD43_4347</name>
</gene>
<dbReference type="Gene3D" id="1.25.40.390">
    <property type="match status" value="1"/>
</dbReference>
<dbReference type="PROSITE" id="PS51257">
    <property type="entry name" value="PROKAR_LIPOPROTEIN"/>
    <property type="match status" value="1"/>
</dbReference>
<dbReference type="Proteomes" id="UP000268007">
    <property type="component" value="Unassembled WGS sequence"/>
</dbReference>
<sequence length="459" mass="50929">MKILTLLYKTTKTNYRLIPVLLLVAMGTTACKKYLEAKPDQKITTPSTIEDLEGMLDNYSALNTHYPSASEVSADNFYLTDADYTSLVERQRNFYLWQKFDDIGGDYTAPYNSIFYANIMLETLNSLPGSDPAKVNEIRGSALFLRGAYHYALAQLFAVPYDEQTAGTDLGIPLRLKSDIADLPVRSTVAATYTSVISDLKAAVPLLPATPVLKYRPTKPAAYAVLARVYLSMRKYEQAGLYADSCLQLYHTLINYNTVSASSTIPFKQFNDEVIYDARTSPPAALSSARARIDTTLFGSYATNDLRKTVFFKSNTNGSKAFKGNYTGLSNASLFTGCATDEVLLIRAEAAARNGNTQAALNDLNALLTTRYKTGTYVPVTTSDPGQLLTLILQERRKELLYRTLRWTDLRRLNKEAGTAQTLYRNIGGTRYTLQPGGLRYTFQLDRNAVNISGVVQNP</sequence>
<protein>
    <submittedName>
        <fullName evidence="8">SusD-like starch-binding protein associating with outer membrane</fullName>
    </submittedName>
</protein>
<comment type="caution">
    <text evidence="8">The sequence shown here is derived from an EMBL/GenBank/DDBJ whole genome shotgun (WGS) entry which is preliminary data.</text>
</comment>
<feature type="domain" description="RagB/SusD" evidence="6">
    <location>
        <begin position="342"/>
        <end position="434"/>
    </location>
</feature>
<dbReference type="Pfam" id="PF07980">
    <property type="entry name" value="SusD_RagB"/>
    <property type="match status" value="1"/>
</dbReference>
<evidence type="ECO:0000256" key="3">
    <source>
        <dbReference type="ARBA" id="ARBA00022729"/>
    </source>
</evidence>
<keyword evidence="4" id="KW-0472">Membrane</keyword>
<evidence type="ECO:0000256" key="1">
    <source>
        <dbReference type="ARBA" id="ARBA00004442"/>
    </source>
</evidence>
<comment type="similarity">
    <text evidence="2">Belongs to the SusD family.</text>
</comment>
<accession>A0A495J565</accession>
<reference evidence="8 9" key="1">
    <citation type="submission" date="2018-10" db="EMBL/GenBank/DDBJ databases">
        <title>Genomic Encyclopedia of Archaeal and Bacterial Type Strains, Phase II (KMG-II): from individual species to whole genera.</title>
        <authorList>
            <person name="Goeker M."/>
        </authorList>
    </citation>
    <scope>NUCLEOTIDE SEQUENCE [LARGE SCALE GENOMIC DNA]</scope>
    <source>
        <strain evidence="8 9">DSM 18602</strain>
    </source>
</reference>
<dbReference type="SUPFAM" id="SSF48452">
    <property type="entry name" value="TPR-like"/>
    <property type="match status" value="1"/>
</dbReference>
<dbReference type="AlphaFoldDB" id="A0A495J565"/>
<keyword evidence="3" id="KW-0732">Signal</keyword>
<evidence type="ECO:0000313" key="9">
    <source>
        <dbReference type="Proteomes" id="UP000268007"/>
    </source>
</evidence>
<dbReference type="InterPro" id="IPR033985">
    <property type="entry name" value="SusD-like_N"/>
</dbReference>
<keyword evidence="5" id="KW-0998">Cell outer membrane</keyword>
<dbReference type="GO" id="GO:0009279">
    <property type="term" value="C:cell outer membrane"/>
    <property type="evidence" value="ECO:0007669"/>
    <property type="project" value="UniProtKB-SubCell"/>
</dbReference>
<keyword evidence="9" id="KW-1185">Reference proteome</keyword>
<evidence type="ECO:0000259" key="7">
    <source>
        <dbReference type="Pfam" id="PF14322"/>
    </source>
</evidence>
<dbReference type="InterPro" id="IPR011990">
    <property type="entry name" value="TPR-like_helical_dom_sf"/>
</dbReference>
<dbReference type="InterPro" id="IPR012944">
    <property type="entry name" value="SusD_RagB_dom"/>
</dbReference>
<evidence type="ECO:0000259" key="6">
    <source>
        <dbReference type="Pfam" id="PF07980"/>
    </source>
</evidence>
<dbReference type="OrthoDB" id="653598at2"/>